<feature type="transmembrane region" description="Helical" evidence="12">
    <location>
        <begin position="298"/>
        <end position="318"/>
    </location>
</feature>
<keyword evidence="6 12" id="KW-0472">Membrane</keyword>
<comment type="caution">
    <text evidence="12">Lacks conserved residue(s) required for the propagation of feature annotation.</text>
</comment>
<evidence type="ECO:0000256" key="3">
    <source>
        <dbReference type="ARBA" id="ARBA00022692"/>
    </source>
</evidence>
<evidence type="ECO:0000256" key="10">
    <source>
        <dbReference type="ARBA" id="ARBA00037946"/>
    </source>
</evidence>
<protein>
    <recommendedName>
        <fullName evidence="12">Odorant receptor</fullName>
    </recommendedName>
</protein>
<dbReference type="GO" id="GO:0004984">
    <property type="term" value="F:olfactory receptor activity"/>
    <property type="evidence" value="ECO:0007669"/>
    <property type="project" value="InterPro"/>
</dbReference>
<reference evidence="13" key="2">
    <citation type="submission" date="2018-01" db="EMBL/GenBank/DDBJ databases">
        <authorList>
            <person name="Gaut B.S."/>
            <person name="Morton B.R."/>
            <person name="Clegg M.T."/>
            <person name="Duvall M.R."/>
        </authorList>
    </citation>
    <scope>NUCLEOTIDE SEQUENCE</scope>
    <source>
        <strain evidence="13">CchlOR5</strain>
    </source>
</reference>
<keyword evidence="7 12" id="KW-0675">Receptor</keyword>
<evidence type="ECO:0000256" key="8">
    <source>
        <dbReference type="ARBA" id="ARBA00023224"/>
    </source>
</evidence>
<accession>A0A346D3V3</accession>
<dbReference type="PANTHER" id="PTHR21137:SF37">
    <property type="entry name" value="ODORANT RECEPTOR 46A, ISOFORM B-RELATED"/>
    <property type="match status" value="1"/>
</dbReference>
<comment type="similarity">
    <text evidence="10">Belongs to the insect chemoreceptor superfamily. Heteromeric odorant receptor channel (TC 1.A.69) family. Or2a subfamily.</text>
</comment>
<evidence type="ECO:0000256" key="5">
    <source>
        <dbReference type="ARBA" id="ARBA00022989"/>
    </source>
</evidence>
<comment type="subcellular location">
    <subcellularLocation>
        <location evidence="12">Cell membrane</location>
        <topology evidence="12">Multi-pass membrane protein</topology>
    </subcellularLocation>
    <subcellularLocation>
        <location evidence="1">Membrane</location>
        <topology evidence="1">Multi-pass membrane protein</topology>
    </subcellularLocation>
</comment>
<evidence type="ECO:0000256" key="4">
    <source>
        <dbReference type="ARBA" id="ARBA00022725"/>
    </source>
</evidence>
<evidence type="ECO:0000256" key="12">
    <source>
        <dbReference type="RuleBase" id="RU351113"/>
    </source>
</evidence>
<sequence>MTTRKMEILKPPLLIFQYIGLWRPVHWKSSWKTKLYNLYTCFVVFFVTSLTISELIALFMSTDDIEVFANTSFIALTMIGICGKTSNILIKRQELIDLMESLRKAPCKPRNQEEMGIHEYFNRLTKLNTVGYGALTGFGATSVLIRSFQDLAGDKVTYNAWVPYDDTSRMGFWVANLHQILGHAVGAGINVAFDTLVPGVMLLTCGQLNILKLRFHQIPETIFNGDRRKIKNPDAQIELMEEKMLAECIEHHLKIFKLAETSNDIFSFMIFVQYSLSTIVLCVSVLQLTHMQPFSVEAAGVLMYLTCMLIQIFIYCLYGGQVTIESLALGDAVFETDWPSLSIKTKRTLVTVMSRTLRPITFTSGRILTLNLDSFNSVSWLRFEHISQILNEGVWHNCSILSMYSFSNSPIQLIMYFKNHRNPKNYDEMKCQTWTDNYQFSRRSE</sequence>
<feature type="transmembrane region" description="Helical" evidence="12">
    <location>
        <begin position="67"/>
        <end position="90"/>
    </location>
</feature>
<comment type="subunit">
    <text evidence="11">Interacts with Orco. Complexes exist early in the endomembrane system in olfactory sensory neurons (OSNs), coupling these complexes to the conserved ciliary trafficking pathway.</text>
</comment>
<name>A0A346D3V3_9HYME</name>
<dbReference type="InterPro" id="IPR004117">
    <property type="entry name" value="7tm6_olfct_rcpt"/>
</dbReference>
<keyword evidence="8 12" id="KW-0807">Transducer</keyword>
<keyword evidence="2 12" id="KW-0716">Sensory transduction</keyword>
<reference evidence="13" key="1">
    <citation type="journal article" date="2018" name="Insect Mol. Biol.">
        <title>An odorant receptor mediates the attractiveness of cis-jasmone to Campoletis chlorideae, the endoparasitoid of Helicoverpa armigera.</title>
        <authorList>
            <person name="Sun Y.L."/>
            <person name="Dong J.F."/>
            <person name="Ning C."/>
            <person name="Ding P.P."/>
            <person name="Huang L.Q."/>
            <person name="Sun J.G."/>
            <person name="Wang C.Z."/>
        </authorList>
    </citation>
    <scope>NUCLEOTIDE SEQUENCE</scope>
    <source>
        <strain evidence="13">CchlOR5</strain>
    </source>
</reference>
<dbReference type="Pfam" id="PF02949">
    <property type="entry name" value="7tm_6"/>
    <property type="match status" value="1"/>
</dbReference>
<evidence type="ECO:0000256" key="11">
    <source>
        <dbReference type="ARBA" id="ARBA00038679"/>
    </source>
</evidence>
<keyword evidence="5 12" id="KW-1133">Transmembrane helix</keyword>
<dbReference type="EMBL" id="MG859295">
    <property type="protein sequence ID" value="AXM05123.1"/>
    <property type="molecule type" value="mRNA"/>
</dbReference>
<dbReference type="PANTHER" id="PTHR21137">
    <property type="entry name" value="ODORANT RECEPTOR"/>
    <property type="match status" value="1"/>
</dbReference>
<keyword evidence="4 12" id="KW-0552">Olfaction</keyword>
<evidence type="ECO:0000256" key="1">
    <source>
        <dbReference type="ARBA" id="ARBA00004141"/>
    </source>
</evidence>
<proteinExistence type="evidence at transcript level"/>
<dbReference type="GO" id="GO:0007165">
    <property type="term" value="P:signal transduction"/>
    <property type="evidence" value="ECO:0007669"/>
    <property type="project" value="UniProtKB-KW"/>
</dbReference>
<evidence type="ECO:0000256" key="7">
    <source>
        <dbReference type="ARBA" id="ARBA00023170"/>
    </source>
</evidence>
<evidence type="ECO:0000256" key="9">
    <source>
        <dbReference type="ARBA" id="ARBA00037764"/>
    </source>
</evidence>
<feature type="transmembrane region" description="Helical" evidence="12">
    <location>
        <begin position="36"/>
        <end position="61"/>
    </location>
</feature>
<comment type="function">
    <text evidence="9">Odorant receptor which mediates acceptance or avoidance behavior, depending on its substrates. The odorant receptor repertoire encodes a large collection of odor stimuli that vary widely in identity, intensity, and duration. May form a complex with Orco to form odorant-sensing units, providing sensitive and prolonged odorant signaling and calcium permeability.</text>
</comment>
<dbReference type="GO" id="GO:0005549">
    <property type="term" value="F:odorant binding"/>
    <property type="evidence" value="ECO:0007669"/>
    <property type="project" value="InterPro"/>
</dbReference>
<dbReference type="AlphaFoldDB" id="A0A346D3V3"/>
<evidence type="ECO:0000256" key="6">
    <source>
        <dbReference type="ARBA" id="ARBA00023136"/>
    </source>
</evidence>
<dbReference type="GO" id="GO:0005886">
    <property type="term" value="C:plasma membrane"/>
    <property type="evidence" value="ECO:0007669"/>
    <property type="project" value="UniProtKB-SubCell"/>
</dbReference>
<evidence type="ECO:0000256" key="2">
    <source>
        <dbReference type="ARBA" id="ARBA00022606"/>
    </source>
</evidence>
<evidence type="ECO:0000313" key="13">
    <source>
        <dbReference type="EMBL" id="AXM05123.1"/>
    </source>
</evidence>
<organism evidence="13">
    <name type="scientific">Campoletis chlorideae</name>
    <dbReference type="NCBI Taxonomy" id="219166"/>
    <lineage>
        <taxon>Eukaryota</taxon>
        <taxon>Metazoa</taxon>
        <taxon>Ecdysozoa</taxon>
        <taxon>Arthropoda</taxon>
        <taxon>Hexapoda</taxon>
        <taxon>Insecta</taxon>
        <taxon>Pterygota</taxon>
        <taxon>Neoptera</taxon>
        <taxon>Endopterygota</taxon>
        <taxon>Hymenoptera</taxon>
        <taxon>Apocrita</taxon>
        <taxon>Ichneumonoidea</taxon>
        <taxon>Ichneumonidae</taxon>
        <taxon>Campopleginae</taxon>
        <taxon>Dusona group</taxon>
        <taxon>Campoletis</taxon>
    </lineage>
</organism>
<keyword evidence="3 12" id="KW-0812">Transmembrane</keyword>
<feature type="transmembrane region" description="Helical" evidence="12">
    <location>
        <begin position="265"/>
        <end position="286"/>
    </location>
</feature>